<gene>
    <name evidence="3" type="ORF">CTAYLR_009882</name>
</gene>
<accession>A0AAD7UIW7</accession>
<dbReference type="InterPro" id="IPR006145">
    <property type="entry name" value="PsdUridine_synth_RsuA/RluA"/>
</dbReference>
<dbReference type="CDD" id="cd02869">
    <property type="entry name" value="PseudoU_synth_RluA_like"/>
    <property type="match status" value="1"/>
</dbReference>
<feature type="domain" description="Pseudouridine synthase RsuA/RluA-like" evidence="2">
    <location>
        <begin position="8"/>
        <end position="178"/>
    </location>
</feature>
<dbReference type="PANTHER" id="PTHR21600">
    <property type="entry name" value="MITOCHONDRIAL RNA PSEUDOURIDINE SYNTHASE"/>
    <property type="match status" value="1"/>
</dbReference>
<dbReference type="Pfam" id="PF00849">
    <property type="entry name" value="PseudoU_synth_2"/>
    <property type="match status" value="1"/>
</dbReference>
<evidence type="ECO:0000313" key="3">
    <source>
        <dbReference type="EMBL" id="KAJ8607798.1"/>
    </source>
</evidence>
<dbReference type="Proteomes" id="UP001230188">
    <property type="component" value="Unassembled WGS sequence"/>
</dbReference>
<dbReference type="GO" id="GO:0009982">
    <property type="term" value="F:pseudouridine synthase activity"/>
    <property type="evidence" value="ECO:0007669"/>
    <property type="project" value="InterPro"/>
</dbReference>
<dbReference type="InterPro" id="IPR050188">
    <property type="entry name" value="RluA_PseudoU_synthase"/>
</dbReference>
<dbReference type="InterPro" id="IPR020103">
    <property type="entry name" value="PsdUridine_synth_cat_dom_sf"/>
</dbReference>
<dbReference type="GO" id="GO:0003723">
    <property type="term" value="F:RNA binding"/>
    <property type="evidence" value="ECO:0007669"/>
    <property type="project" value="InterPro"/>
</dbReference>
<sequence>MLFADNHVLGLNKPCGVLSQRDRTGDASVNDWALAWLARERGTKFAAAVHRLDRPASGAMLIAATSKAASRLSAAMSAHGRVRKTYVACVEGADRLEDRSWVVASMTQAGDAASAARRAKCTTLCHSRDRPAWESMDARGGRLAVLEYEVLSRDATRALVAVELVTGRRHQIRAQFAALGSPVVGDRKYGRSSWSSRRQPAIALHAAALVAPHPIAGRPPISIVAPADTAAWADLGVGDTLLRSLRAYVAEEEERRRQE</sequence>
<keyword evidence="4" id="KW-1185">Reference proteome</keyword>
<proteinExistence type="inferred from homology"/>
<evidence type="ECO:0000256" key="1">
    <source>
        <dbReference type="ARBA" id="ARBA00010876"/>
    </source>
</evidence>
<dbReference type="GO" id="GO:0000455">
    <property type="term" value="P:enzyme-directed rRNA pseudouridine synthesis"/>
    <property type="evidence" value="ECO:0007669"/>
    <property type="project" value="TreeGrafter"/>
</dbReference>
<protein>
    <recommendedName>
        <fullName evidence="2">Pseudouridine synthase RsuA/RluA-like domain-containing protein</fullName>
    </recommendedName>
</protein>
<dbReference type="AlphaFoldDB" id="A0AAD7UIW7"/>
<evidence type="ECO:0000259" key="2">
    <source>
        <dbReference type="Pfam" id="PF00849"/>
    </source>
</evidence>
<dbReference type="EMBL" id="JAQMWT010000195">
    <property type="protein sequence ID" value="KAJ8607798.1"/>
    <property type="molecule type" value="Genomic_DNA"/>
</dbReference>
<organism evidence="3 4">
    <name type="scientific">Chrysophaeum taylorii</name>
    <dbReference type="NCBI Taxonomy" id="2483200"/>
    <lineage>
        <taxon>Eukaryota</taxon>
        <taxon>Sar</taxon>
        <taxon>Stramenopiles</taxon>
        <taxon>Ochrophyta</taxon>
        <taxon>Pelagophyceae</taxon>
        <taxon>Pelagomonadales</taxon>
        <taxon>Pelagomonadaceae</taxon>
        <taxon>Chrysophaeum</taxon>
    </lineage>
</organism>
<dbReference type="SUPFAM" id="SSF55120">
    <property type="entry name" value="Pseudouridine synthase"/>
    <property type="match status" value="1"/>
</dbReference>
<name>A0AAD7UIW7_9STRA</name>
<reference evidence="3" key="1">
    <citation type="submission" date="2023-01" db="EMBL/GenBank/DDBJ databases">
        <title>Metagenome sequencing of chrysophaentin producing Chrysophaeum taylorii.</title>
        <authorList>
            <person name="Davison J."/>
            <person name="Bewley C."/>
        </authorList>
    </citation>
    <scope>NUCLEOTIDE SEQUENCE</scope>
    <source>
        <strain evidence="3">NIES-1699</strain>
    </source>
</reference>
<dbReference type="PANTHER" id="PTHR21600:SF44">
    <property type="entry name" value="RIBOSOMAL LARGE SUBUNIT PSEUDOURIDINE SYNTHASE D"/>
    <property type="match status" value="1"/>
</dbReference>
<comment type="similarity">
    <text evidence="1">Belongs to the pseudouridine synthase RluA family.</text>
</comment>
<comment type="caution">
    <text evidence="3">The sequence shown here is derived from an EMBL/GenBank/DDBJ whole genome shotgun (WGS) entry which is preliminary data.</text>
</comment>
<evidence type="ECO:0000313" key="4">
    <source>
        <dbReference type="Proteomes" id="UP001230188"/>
    </source>
</evidence>
<dbReference type="Gene3D" id="3.30.2350.10">
    <property type="entry name" value="Pseudouridine synthase"/>
    <property type="match status" value="1"/>
</dbReference>